<keyword evidence="2" id="KW-1185">Reference proteome</keyword>
<organism evidence="1 2">
    <name type="scientific">Lasiodiplodia mahajangana</name>
    <dbReference type="NCBI Taxonomy" id="1108764"/>
    <lineage>
        <taxon>Eukaryota</taxon>
        <taxon>Fungi</taxon>
        <taxon>Dikarya</taxon>
        <taxon>Ascomycota</taxon>
        <taxon>Pezizomycotina</taxon>
        <taxon>Dothideomycetes</taxon>
        <taxon>Dothideomycetes incertae sedis</taxon>
        <taxon>Botryosphaeriales</taxon>
        <taxon>Botryosphaeriaceae</taxon>
        <taxon>Lasiodiplodia</taxon>
    </lineage>
</organism>
<proteinExistence type="predicted"/>
<evidence type="ECO:0000313" key="2">
    <source>
        <dbReference type="Proteomes" id="UP001153332"/>
    </source>
</evidence>
<evidence type="ECO:0000313" key="1">
    <source>
        <dbReference type="EMBL" id="KAJ8120348.1"/>
    </source>
</evidence>
<dbReference type="EMBL" id="JAPUUL010004123">
    <property type="protein sequence ID" value="KAJ8120348.1"/>
    <property type="molecule type" value="Genomic_DNA"/>
</dbReference>
<name>A0ACC2IYR5_9PEZI</name>
<accession>A0ACC2IYR5</accession>
<gene>
    <name evidence="1" type="ORF">O1611_g10388</name>
</gene>
<sequence length="282" mass="30676">MVGLGAVPAVLQCVLLFFMPETPRWLVKVKRSDAARVVIQKTSGSGPAAAQMVDAILKDIEIEVREEEDNASLGSGDGKSRRSWLNSLMYFSATIFLMLGFTVPTLTSLTVASTNFIFTVAALLLIDRIGRRRILLYSIPFMGVGLLATALGFNALDMPSVITRDSFVSQGAPIFILVNIMVYVAAYALGLGNVPWMQSELFPLNVRSLGSGLATATNWLANFIVGLTFLPLMDALTPSWTFVLYSVVCVAGWIAVWFIYPETVGLSLEEATSLLEHGWGVR</sequence>
<reference evidence="1" key="1">
    <citation type="submission" date="2022-12" db="EMBL/GenBank/DDBJ databases">
        <title>Genome Sequence of Lasiodiplodia mahajangana.</title>
        <authorList>
            <person name="Buettner E."/>
        </authorList>
    </citation>
    <scope>NUCLEOTIDE SEQUENCE</scope>
    <source>
        <strain evidence="1">VT137</strain>
    </source>
</reference>
<dbReference type="Proteomes" id="UP001153332">
    <property type="component" value="Unassembled WGS sequence"/>
</dbReference>
<comment type="caution">
    <text evidence="1">The sequence shown here is derived from an EMBL/GenBank/DDBJ whole genome shotgun (WGS) entry which is preliminary data.</text>
</comment>
<protein>
    <submittedName>
        <fullName evidence="1">Uncharacterized protein</fullName>
    </submittedName>
</protein>